<dbReference type="STRING" id="1121326.CLMAG_52780"/>
<dbReference type="GO" id="GO:0006571">
    <property type="term" value="P:tyrosine biosynthetic process"/>
    <property type="evidence" value="ECO:0007669"/>
    <property type="project" value="InterPro"/>
</dbReference>
<feature type="coiled-coil region" evidence="4">
    <location>
        <begin position="240"/>
        <end position="267"/>
    </location>
</feature>
<reference evidence="7 8" key="1">
    <citation type="submission" date="2016-04" db="EMBL/GenBank/DDBJ databases">
        <title>Genome sequence of Clostridium magnum DSM 2767.</title>
        <authorList>
            <person name="Poehlein A."/>
            <person name="Uhlig R."/>
            <person name="Fischer R."/>
            <person name="Bahl H."/>
            <person name="Daniel R."/>
        </authorList>
    </citation>
    <scope>NUCLEOTIDE SEQUENCE [LARGE SCALE GENOMIC DNA]</scope>
    <source>
        <strain evidence="7 8">DSM 2767</strain>
    </source>
</reference>
<dbReference type="GO" id="GO:0070403">
    <property type="term" value="F:NAD+ binding"/>
    <property type="evidence" value="ECO:0007669"/>
    <property type="project" value="InterPro"/>
</dbReference>
<dbReference type="InterPro" id="IPR050812">
    <property type="entry name" value="Preph/Arog_dehydrog"/>
</dbReference>
<protein>
    <submittedName>
        <fullName evidence="7">Prephenate dehydrogenase</fullName>
    </submittedName>
</protein>
<comment type="caution">
    <text evidence="7">The sequence shown here is derived from an EMBL/GenBank/DDBJ whole genome shotgun (WGS) entry which is preliminary data.</text>
</comment>
<dbReference type="PATRIC" id="fig|1121326.3.peg.5337"/>
<keyword evidence="2" id="KW-0560">Oxidoreductase</keyword>
<dbReference type="PANTHER" id="PTHR21363:SF0">
    <property type="entry name" value="PREPHENATE DEHYDROGENASE [NADP(+)]"/>
    <property type="match status" value="1"/>
</dbReference>
<sequence length="284" mass="31684">MDECDFDFNIVIVGLGLIGGSYAMALKELKPRQICAIDMDERALEQALEIGIIDKGCKNGKSFLKEADLIIIALYPEETVKFVNDNKQNFKKSVVITDTCGIKSGIVEKINSFLPEGMDFIGGHPMAGRESKGLKSASKDIFQDANYIITPAERNKRENIELIEKMARSMGCKNVVSLTPEEHDKIISYTSHLPHVIAVSLMNSNMIENVGLFIAGSFKDATRVANINSTLWSELFALNSESLVAEIEKFEESIKEIKKAIKSEDKQNLINIFKNASEKRRKMV</sequence>
<dbReference type="Pfam" id="PF20463">
    <property type="entry name" value="PDH_C"/>
    <property type="match status" value="1"/>
</dbReference>
<feature type="transmembrane region" description="Helical" evidence="5">
    <location>
        <begin position="6"/>
        <end position="25"/>
    </location>
</feature>
<dbReference type="PANTHER" id="PTHR21363">
    <property type="entry name" value="PREPHENATE DEHYDROGENASE"/>
    <property type="match status" value="1"/>
</dbReference>
<dbReference type="InterPro" id="IPR036291">
    <property type="entry name" value="NAD(P)-bd_dom_sf"/>
</dbReference>
<evidence type="ECO:0000313" key="7">
    <source>
        <dbReference type="EMBL" id="KZL89374.1"/>
    </source>
</evidence>
<feature type="domain" description="Prephenate/arogenate dehydrogenase" evidence="6">
    <location>
        <begin position="8"/>
        <end position="284"/>
    </location>
</feature>
<dbReference type="GO" id="GO:0004665">
    <property type="term" value="F:prephenate dehydrogenase (NADP+) activity"/>
    <property type="evidence" value="ECO:0007669"/>
    <property type="project" value="InterPro"/>
</dbReference>
<evidence type="ECO:0000259" key="6">
    <source>
        <dbReference type="PROSITE" id="PS51176"/>
    </source>
</evidence>
<proteinExistence type="inferred from homology"/>
<dbReference type="InterPro" id="IPR046825">
    <property type="entry name" value="PDH_C"/>
</dbReference>
<dbReference type="InterPro" id="IPR008927">
    <property type="entry name" value="6-PGluconate_DH-like_C_sf"/>
</dbReference>
<keyword evidence="8" id="KW-1185">Reference proteome</keyword>
<organism evidence="7 8">
    <name type="scientific">Clostridium magnum DSM 2767</name>
    <dbReference type="NCBI Taxonomy" id="1121326"/>
    <lineage>
        <taxon>Bacteria</taxon>
        <taxon>Bacillati</taxon>
        <taxon>Bacillota</taxon>
        <taxon>Clostridia</taxon>
        <taxon>Eubacteriales</taxon>
        <taxon>Clostridiaceae</taxon>
        <taxon>Clostridium</taxon>
    </lineage>
</organism>
<evidence type="ECO:0000256" key="5">
    <source>
        <dbReference type="SAM" id="Phobius"/>
    </source>
</evidence>
<comment type="similarity">
    <text evidence="1">Belongs to the prephenate/arogenate dehydrogenase family.</text>
</comment>
<dbReference type="SUPFAM" id="SSF51735">
    <property type="entry name" value="NAD(P)-binding Rossmann-fold domains"/>
    <property type="match status" value="1"/>
</dbReference>
<dbReference type="EMBL" id="LWAE01000009">
    <property type="protein sequence ID" value="KZL89374.1"/>
    <property type="molecule type" value="Genomic_DNA"/>
</dbReference>
<dbReference type="PROSITE" id="PS51176">
    <property type="entry name" value="PDH_ADH"/>
    <property type="match status" value="1"/>
</dbReference>
<keyword evidence="5" id="KW-0472">Membrane</keyword>
<dbReference type="GO" id="GO:0008977">
    <property type="term" value="F:prephenate dehydrogenase (NAD+) activity"/>
    <property type="evidence" value="ECO:0007669"/>
    <property type="project" value="InterPro"/>
</dbReference>
<dbReference type="Gene3D" id="1.10.3660.10">
    <property type="entry name" value="6-phosphogluconate dehydrogenase C-terminal like domain"/>
    <property type="match status" value="1"/>
</dbReference>
<gene>
    <name evidence="7" type="ORF">CLMAG_52780</name>
</gene>
<evidence type="ECO:0000256" key="3">
    <source>
        <dbReference type="ARBA" id="ARBA00029440"/>
    </source>
</evidence>
<evidence type="ECO:0000313" key="8">
    <source>
        <dbReference type="Proteomes" id="UP000076603"/>
    </source>
</evidence>
<name>A0A162R3P2_9CLOT</name>
<evidence type="ECO:0000256" key="4">
    <source>
        <dbReference type="SAM" id="Coils"/>
    </source>
</evidence>
<dbReference type="RefSeq" id="WP_066629251.1">
    <property type="nucleotide sequence ID" value="NZ_FQXL01000018.1"/>
</dbReference>
<dbReference type="SUPFAM" id="SSF48179">
    <property type="entry name" value="6-phosphogluconate dehydrogenase C-terminal domain-like"/>
    <property type="match status" value="1"/>
</dbReference>
<dbReference type="Proteomes" id="UP000076603">
    <property type="component" value="Unassembled WGS sequence"/>
</dbReference>
<keyword evidence="4" id="KW-0175">Coiled coil</keyword>
<keyword evidence="5" id="KW-1133">Transmembrane helix</keyword>
<dbReference type="OrthoDB" id="9802008at2"/>
<comment type="pathway">
    <text evidence="3">Amino-acid biosynthesis.</text>
</comment>
<dbReference type="InterPro" id="IPR046826">
    <property type="entry name" value="PDH_N"/>
</dbReference>
<keyword evidence="5" id="KW-0812">Transmembrane</keyword>
<evidence type="ECO:0000256" key="1">
    <source>
        <dbReference type="ARBA" id="ARBA00007964"/>
    </source>
</evidence>
<dbReference type="Gene3D" id="3.40.50.720">
    <property type="entry name" value="NAD(P)-binding Rossmann-like Domain"/>
    <property type="match status" value="1"/>
</dbReference>
<accession>A0A162R3P2</accession>
<evidence type="ECO:0000256" key="2">
    <source>
        <dbReference type="ARBA" id="ARBA00023002"/>
    </source>
</evidence>
<dbReference type="Pfam" id="PF02153">
    <property type="entry name" value="PDH_N"/>
    <property type="match status" value="1"/>
</dbReference>
<dbReference type="AlphaFoldDB" id="A0A162R3P2"/>
<dbReference type="InterPro" id="IPR003099">
    <property type="entry name" value="Prephen_DH"/>
</dbReference>
<dbReference type="FunFam" id="3.40.50.720:FF:000208">
    <property type="entry name" value="Prephenate dehydrogenase"/>
    <property type="match status" value="1"/>
</dbReference>